<dbReference type="NCBIfam" id="TIGR01726">
    <property type="entry name" value="HEQRo_perm_3TM"/>
    <property type="match status" value="1"/>
</dbReference>
<comment type="subcellular location">
    <subcellularLocation>
        <location evidence="1">Cell membrane</location>
        <topology evidence="1">Multi-pass membrane protein</topology>
    </subcellularLocation>
</comment>
<dbReference type="GO" id="GO:0022857">
    <property type="term" value="F:transmembrane transporter activity"/>
    <property type="evidence" value="ECO:0007669"/>
    <property type="project" value="InterPro"/>
</dbReference>
<gene>
    <name evidence="10" type="ORF">S12H4_10167</name>
</gene>
<feature type="transmembrane region" description="Helical" evidence="8">
    <location>
        <begin position="82"/>
        <end position="103"/>
    </location>
</feature>
<evidence type="ECO:0000256" key="1">
    <source>
        <dbReference type="ARBA" id="ARBA00004651"/>
    </source>
</evidence>
<name>X1REH7_9ZZZZ</name>
<evidence type="ECO:0000256" key="2">
    <source>
        <dbReference type="ARBA" id="ARBA00022448"/>
    </source>
</evidence>
<evidence type="ECO:0000256" key="4">
    <source>
        <dbReference type="ARBA" id="ARBA00022692"/>
    </source>
</evidence>
<reference evidence="10" key="1">
    <citation type="journal article" date="2014" name="Front. Microbiol.">
        <title>High frequency of phylogenetically diverse reductive dehalogenase-homologous genes in deep subseafloor sedimentary metagenomes.</title>
        <authorList>
            <person name="Kawai M."/>
            <person name="Futagami T."/>
            <person name="Toyoda A."/>
            <person name="Takaki Y."/>
            <person name="Nishi S."/>
            <person name="Hori S."/>
            <person name="Arai W."/>
            <person name="Tsubouchi T."/>
            <person name="Morono Y."/>
            <person name="Uchiyama I."/>
            <person name="Ito T."/>
            <person name="Fujiyama A."/>
            <person name="Inagaki F."/>
            <person name="Takami H."/>
        </authorList>
    </citation>
    <scope>NUCLEOTIDE SEQUENCE</scope>
    <source>
        <strain evidence="10">Expedition CK06-06</strain>
    </source>
</reference>
<dbReference type="InterPro" id="IPR035906">
    <property type="entry name" value="MetI-like_sf"/>
</dbReference>
<keyword evidence="6 8" id="KW-1133">Transmembrane helix</keyword>
<dbReference type="Gene3D" id="1.10.3720.10">
    <property type="entry name" value="MetI-like"/>
    <property type="match status" value="1"/>
</dbReference>
<dbReference type="PANTHER" id="PTHR30614:SF0">
    <property type="entry name" value="L-CYSTINE TRANSPORT SYSTEM PERMEASE PROTEIN TCYL"/>
    <property type="match status" value="1"/>
</dbReference>
<dbReference type="SUPFAM" id="SSF161098">
    <property type="entry name" value="MetI-like"/>
    <property type="match status" value="1"/>
</dbReference>
<feature type="domain" description="ABC transmembrane type-1" evidence="9">
    <location>
        <begin position="20"/>
        <end position="208"/>
    </location>
</feature>
<dbReference type="CDD" id="cd06261">
    <property type="entry name" value="TM_PBP2"/>
    <property type="match status" value="1"/>
</dbReference>
<keyword evidence="3" id="KW-1003">Cell membrane</keyword>
<dbReference type="EMBL" id="BARW01004290">
    <property type="protein sequence ID" value="GAI61550.1"/>
    <property type="molecule type" value="Genomic_DNA"/>
</dbReference>
<dbReference type="InterPro" id="IPR010065">
    <property type="entry name" value="AA_ABC_transptr_permease_3TM"/>
</dbReference>
<dbReference type="InterPro" id="IPR000515">
    <property type="entry name" value="MetI-like"/>
</dbReference>
<dbReference type="GO" id="GO:0043190">
    <property type="term" value="C:ATP-binding cassette (ABC) transporter complex"/>
    <property type="evidence" value="ECO:0007669"/>
    <property type="project" value="InterPro"/>
</dbReference>
<evidence type="ECO:0000259" key="9">
    <source>
        <dbReference type="PROSITE" id="PS50928"/>
    </source>
</evidence>
<keyword evidence="4 8" id="KW-0812">Transmembrane</keyword>
<dbReference type="GO" id="GO:0006865">
    <property type="term" value="P:amino acid transport"/>
    <property type="evidence" value="ECO:0007669"/>
    <property type="project" value="UniProtKB-KW"/>
</dbReference>
<dbReference type="PANTHER" id="PTHR30614">
    <property type="entry name" value="MEMBRANE COMPONENT OF AMINO ACID ABC TRANSPORTER"/>
    <property type="match status" value="1"/>
</dbReference>
<dbReference type="PROSITE" id="PS50928">
    <property type="entry name" value="ABC_TM1"/>
    <property type="match status" value="1"/>
</dbReference>
<accession>X1REH7</accession>
<feature type="transmembrane region" description="Helical" evidence="8">
    <location>
        <begin position="20"/>
        <end position="43"/>
    </location>
</feature>
<organism evidence="10">
    <name type="scientific">marine sediment metagenome</name>
    <dbReference type="NCBI Taxonomy" id="412755"/>
    <lineage>
        <taxon>unclassified sequences</taxon>
        <taxon>metagenomes</taxon>
        <taxon>ecological metagenomes</taxon>
    </lineage>
</organism>
<feature type="transmembrane region" description="Helical" evidence="8">
    <location>
        <begin position="184"/>
        <end position="205"/>
    </location>
</feature>
<comment type="caution">
    <text evidence="10">The sequence shown here is derived from an EMBL/GenBank/DDBJ whole genome shotgun (WGS) entry which is preliminary data.</text>
</comment>
<evidence type="ECO:0000313" key="10">
    <source>
        <dbReference type="EMBL" id="GAI61550.1"/>
    </source>
</evidence>
<evidence type="ECO:0000256" key="5">
    <source>
        <dbReference type="ARBA" id="ARBA00022970"/>
    </source>
</evidence>
<sequence>MNEFYYFIRNILLPPLFEGTLVTIKLIILSIPLGLILGVLIAVGRVYGNKIISTLCTVYVIFFRGTPLLVQLFILYFGLPSIGIFFSPFASAVIGFVLCSGAYHSEYIRGAIQSIKTGQMMAAEALGMTRFKAILYIILPQALRRAIPGCSNEIIYLVKYSSLAFMVTCVELTGAGKIIASRYFAYTEVFLVIGIIYLLMVSVVTKVLNMLEKKLEIPGLG</sequence>
<evidence type="ECO:0000256" key="6">
    <source>
        <dbReference type="ARBA" id="ARBA00022989"/>
    </source>
</evidence>
<proteinExistence type="predicted"/>
<dbReference type="AlphaFoldDB" id="X1REH7"/>
<dbReference type="Pfam" id="PF00528">
    <property type="entry name" value="BPD_transp_1"/>
    <property type="match status" value="1"/>
</dbReference>
<evidence type="ECO:0000256" key="8">
    <source>
        <dbReference type="SAM" id="Phobius"/>
    </source>
</evidence>
<feature type="transmembrane region" description="Helical" evidence="8">
    <location>
        <begin position="55"/>
        <end position="76"/>
    </location>
</feature>
<dbReference type="InterPro" id="IPR043429">
    <property type="entry name" value="ArtM/GltK/GlnP/TcyL/YhdX-like"/>
</dbReference>
<keyword evidence="2" id="KW-0813">Transport</keyword>
<keyword evidence="7 8" id="KW-0472">Membrane</keyword>
<protein>
    <recommendedName>
        <fullName evidence="9">ABC transmembrane type-1 domain-containing protein</fullName>
    </recommendedName>
</protein>
<evidence type="ECO:0000256" key="3">
    <source>
        <dbReference type="ARBA" id="ARBA00022475"/>
    </source>
</evidence>
<evidence type="ECO:0000256" key="7">
    <source>
        <dbReference type="ARBA" id="ARBA00023136"/>
    </source>
</evidence>
<keyword evidence="5" id="KW-0029">Amino-acid transport</keyword>